<reference evidence="2" key="1">
    <citation type="submission" date="2023-06" db="EMBL/GenBank/DDBJ databases">
        <authorList>
            <person name="Kurt Z."/>
        </authorList>
    </citation>
    <scope>NUCLEOTIDE SEQUENCE</scope>
</reference>
<feature type="compositionally biased region" description="Basic and acidic residues" evidence="1">
    <location>
        <begin position="1"/>
        <end position="17"/>
    </location>
</feature>
<protein>
    <submittedName>
        <fullName evidence="2">Uncharacterized protein</fullName>
    </submittedName>
</protein>
<gene>
    <name evidence="3" type="ORF">HINF_LOCUS67150</name>
    <name evidence="2" type="ORF">HINF_LOCUS9389</name>
</gene>
<dbReference type="EMBL" id="CAXDID020000460">
    <property type="protein sequence ID" value="CAL6093768.1"/>
    <property type="molecule type" value="Genomic_DNA"/>
</dbReference>
<feature type="compositionally biased region" description="Polar residues" evidence="1">
    <location>
        <begin position="51"/>
        <end position="63"/>
    </location>
</feature>
<feature type="compositionally biased region" description="Basic and acidic residues" evidence="1">
    <location>
        <begin position="67"/>
        <end position="82"/>
    </location>
</feature>
<evidence type="ECO:0000313" key="3">
    <source>
        <dbReference type="EMBL" id="CAL6093768.1"/>
    </source>
</evidence>
<proteinExistence type="predicted"/>
<comment type="caution">
    <text evidence="2">The sequence shown here is derived from an EMBL/GenBank/DDBJ whole genome shotgun (WGS) entry which is preliminary data.</text>
</comment>
<evidence type="ECO:0000256" key="1">
    <source>
        <dbReference type="SAM" id="MobiDB-lite"/>
    </source>
</evidence>
<reference evidence="3 4" key="2">
    <citation type="submission" date="2024-07" db="EMBL/GenBank/DDBJ databases">
        <authorList>
            <person name="Akdeniz Z."/>
        </authorList>
    </citation>
    <scope>NUCLEOTIDE SEQUENCE [LARGE SCALE GENOMIC DNA]</scope>
</reference>
<evidence type="ECO:0000313" key="4">
    <source>
        <dbReference type="Proteomes" id="UP001642409"/>
    </source>
</evidence>
<accession>A0AA86TKY9</accession>
<sequence>MSEDRPKTGFRKPRQDGDPSQQKPFQKSSLSNSQTAQENKLPQQPKRAGFSKQQGQQLDQSGPKQYPKRENNTDNQERRGPPGEKPQFQKPGFQKPEQGVQNRESKLKPNQMALDAKPYKILAYDELVVIIFQQSKYAAANIKVFEKSEKSDEWKLIKQFNLISPIFHIFDVLQKFEHIFLATNRGVFDLNMKKLDYVEKIFETDQICKCLCALGHLLFFVHGDLECGSKLAFNEIICIDSYKVVKQHQISGNILGLQAQQDPNRLFVLRNEILTNQFKKFKHLTEAEQTVETCDLTLTVLTDDLTQISHSVYAMNDFPFELAQGQVHDEIKQVLFINGQPSAYASNISDSVMHLTPFYLSQLIGQKVNIKSLTCENAFWRAGLDRFAVKFQLDYKDGAIVIKNPQTLFRELKLPRSSYHLIDFCANGALYEKVHEDVSDDEEEQEEKEELMWIVEFRKEGRQPIEGISVDIAV</sequence>
<dbReference type="Proteomes" id="UP001642409">
    <property type="component" value="Unassembled WGS sequence"/>
</dbReference>
<feature type="compositionally biased region" description="Polar residues" evidence="1">
    <location>
        <begin position="18"/>
        <end position="42"/>
    </location>
</feature>
<organism evidence="2">
    <name type="scientific">Hexamita inflata</name>
    <dbReference type="NCBI Taxonomy" id="28002"/>
    <lineage>
        <taxon>Eukaryota</taxon>
        <taxon>Metamonada</taxon>
        <taxon>Diplomonadida</taxon>
        <taxon>Hexamitidae</taxon>
        <taxon>Hexamitinae</taxon>
        <taxon>Hexamita</taxon>
    </lineage>
</organism>
<dbReference type="AlphaFoldDB" id="A0AA86TKY9"/>
<name>A0AA86TKY9_9EUKA</name>
<keyword evidence="4" id="KW-1185">Reference proteome</keyword>
<feature type="region of interest" description="Disordered" evidence="1">
    <location>
        <begin position="1"/>
        <end position="111"/>
    </location>
</feature>
<dbReference type="EMBL" id="CATOUU010000232">
    <property type="protein sequence ID" value="CAI9921744.1"/>
    <property type="molecule type" value="Genomic_DNA"/>
</dbReference>
<evidence type="ECO:0000313" key="2">
    <source>
        <dbReference type="EMBL" id="CAI9921744.1"/>
    </source>
</evidence>